<sequence>MSTPSSYEATLPSSSGAPVSLDDQANQLTQAEEEFATAPDPEPVAQTPPPPAAIEPQEPVQLASAANTGRGLQRLVPSNPQMRTVAYPRMELPREQSGAMPQSELACRRELKRVGVQYTDIAPINDGGGCGVAWPVKVSGLSGGISMKPAATLNCQMALAFAQWTKSDLAPAARTRYLSGVKAIHQGSSYSCRKIRGTAVASEHSKGNALDVMRIELNNGRDINVRKPGLFAFRQRSLLNNVRGDACSYFSTVLGPGYNADHWNHFHFDLKSRRNGYRACR</sequence>
<dbReference type="AlphaFoldDB" id="A0A8J3GHF2"/>
<organism evidence="3 4">
    <name type="scientific">Limoniibacter endophyticus</name>
    <dbReference type="NCBI Taxonomy" id="1565040"/>
    <lineage>
        <taxon>Bacteria</taxon>
        <taxon>Pseudomonadati</taxon>
        <taxon>Pseudomonadota</taxon>
        <taxon>Alphaproteobacteria</taxon>
        <taxon>Hyphomicrobiales</taxon>
        <taxon>Bartonellaceae</taxon>
        <taxon>Limoniibacter</taxon>
    </lineage>
</organism>
<evidence type="ECO:0000256" key="1">
    <source>
        <dbReference type="SAM" id="MobiDB-lite"/>
    </source>
</evidence>
<feature type="compositionally biased region" description="Pro residues" evidence="1">
    <location>
        <begin position="40"/>
        <end position="53"/>
    </location>
</feature>
<proteinExistence type="predicted"/>
<name>A0A8J3GHF2_9HYPH</name>
<comment type="caution">
    <text evidence="3">The sequence shown here is derived from an EMBL/GenBank/DDBJ whole genome shotgun (WGS) entry which is preliminary data.</text>
</comment>
<accession>A0A8J3GHF2</accession>
<dbReference type="InterPro" id="IPR009683">
    <property type="entry name" value="Extensin-like_C"/>
</dbReference>
<feature type="compositionally biased region" description="Polar residues" evidence="1">
    <location>
        <begin position="1"/>
        <end position="30"/>
    </location>
</feature>
<gene>
    <name evidence="3" type="ORF">GCM10010136_08850</name>
</gene>
<reference evidence="3" key="2">
    <citation type="submission" date="2020-09" db="EMBL/GenBank/DDBJ databases">
        <authorList>
            <person name="Sun Q."/>
            <person name="Kim S."/>
        </authorList>
    </citation>
    <scope>NUCLEOTIDE SEQUENCE</scope>
    <source>
        <strain evidence="3">KCTC 42097</strain>
    </source>
</reference>
<evidence type="ECO:0000259" key="2">
    <source>
        <dbReference type="Pfam" id="PF06904"/>
    </source>
</evidence>
<feature type="region of interest" description="Disordered" evidence="1">
    <location>
        <begin position="1"/>
        <end position="55"/>
    </location>
</feature>
<dbReference type="Proteomes" id="UP000641137">
    <property type="component" value="Unassembled WGS sequence"/>
</dbReference>
<evidence type="ECO:0000313" key="4">
    <source>
        <dbReference type="Proteomes" id="UP000641137"/>
    </source>
</evidence>
<evidence type="ECO:0000313" key="3">
    <source>
        <dbReference type="EMBL" id="GHC65835.1"/>
    </source>
</evidence>
<dbReference type="EMBL" id="BMZO01000002">
    <property type="protein sequence ID" value="GHC65835.1"/>
    <property type="molecule type" value="Genomic_DNA"/>
</dbReference>
<feature type="domain" description="Extensin-like C-terminal" evidence="2">
    <location>
        <begin position="106"/>
        <end position="281"/>
    </location>
</feature>
<protein>
    <submittedName>
        <fullName evidence="3">Extensin</fullName>
    </submittedName>
</protein>
<keyword evidence="4" id="KW-1185">Reference proteome</keyword>
<dbReference type="Pfam" id="PF06904">
    <property type="entry name" value="Extensin-like_C"/>
    <property type="match status" value="1"/>
</dbReference>
<dbReference type="RefSeq" id="WP_189488379.1">
    <property type="nucleotide sequence ID" value="NZ_BMZO01000002.1"/>
</dbReference>
<reference evidence="3" key="1">
    <citation type="journal article" date="2014" name="Int. J. Syst. Evol. Microbiol.">
        <title>Complete genome sequence of Corynebacterium casei LMG S-19264T (=DSM 44701T), isolated from a smear-ripened cheese.</title>
        <authorList>
            <consortium name="US DOE Joint Genome Institute (JGI-PGF)"/>
            <person name="Walter F."/>
            <person name="Albersmeier A."/>
            <person name="Kalinowski J."/>
            <person name="Ruckert C."/>
        </authorList>
    </citation>
    <scope>NUCLEOTIDE SEQUENCE</scope>
    <source>
        <strain evidence="3">KCTC 42097</strain>
    </source>
</reference>